<dbReference type="PANTHER" id="PTHR43767">
    <property type="entry name" value="LONG-CHAIN-FATTY-ACID--COA LIGASE"/>
    <property type="match status" value="1"/>
</dbReference>
<gene>
    <name evidence="3" type="ORF">HQN59_20730</name>
</gene>
<evidence type="ECO:0000313" key="4">
    <source>
        <dbReference type="Proteomes" id="UP000529637"/>
    </source>
</evidence>
<evidence type="ECO:0000259" key="1">
    <source>
        <dbReference type="Pfam" id="PF00501"/>
    </source>
</evidence>
<dbReference type="Proteomes" id="UP000529637">
    <property type="component" value="Unassembled WGS sequence"/>
</dbReference>
<keyword evidence="4" id="KW-1185">Reference proteome</keyword>
<feature type="domain" description="AMP-binding enzyme C-terminal" evidence="2">
    <location>
        <begin position="366"/>
        <end position="434"/>
    </location>
</feature>
<proteinExistence type="predicted"/>
<dbReference type="GO" id="GO:0016878">
    <property type="term" value="F:acid-thiol ligase activity"/>
    <property type="evidence" value="ECO:0007669"/>
    <property type="project" value="UniProtKB-ARBA"/>
</dbReference>
<dbReference type="Gene3D" id="3.30.300.30">
    <property type="match status" value="1"/>
</dbReference>
<dbReference type="RefSeq" id="WP_176071024.1">
    <property type="nucleotide sequence ID" value="NZ_JABWMJ010000011.1"/>
</dbReference>
<dbReference type="PANTHER" id="PTHR43767:SF1">
    <property type="entry name" value="NONRIBOSOMAL PEPTIDE SYNTHASE PES1 (EUROFUNG)-RELATED"/>
    <property type="match status" value="1"/>
</dbReference>
<dbReference type="InterPro" id="IPR045851">
    <property type="entry name" value="AMP-bd_C_sf"/>
</dbReference>
<name>A0A7Y6NRV5_9BURK</name>
<dbReference type="PROSITE" id="PS00455">
    <property type="entry name" value="AMP_BINDING"/>
    <property type="match status" value="1"/>
</dbReference>
<dbReference type="InterPro" id="IPR025110">
    <property type="entry name" value="AMP-bd_C"/>
</dbReference>
<dbReference type="Pfam" id="PF00501">
    <property type="entry name" value="AMP-binding"/>
    <property type="match status" value="2"/>
</dbReference>
<dbReference type="EMBL" id="JABWMJ010000011">
    <property type="protein sequence ID" value="NUZ08189.1"/>
    <property type="molecule type" value="Genomic_DNA"/>
</dbReference>
<evidence type="ECO:0000259" key="2">
    <source>
        <dbReference type="Pfam" id="PF13193"/>
    </source>
</evidence>
<dbReference type="InterPro" id="IPR000873">
    <property type="entry name" value="AMP-dep_synth/lig_dom"/>
</dbReference>
<accession>A0A7Y6NRV5</accession>
<evidence type="ECO:0000313" key="3">
    <source>
        <dbReference type="EMBL" id="NUZ08189.1"/>
    </source>
</evidence>
<feature type="domain" description="AMP-dependent synthetase/ligase" evidence="1">
    <location>
        <begin position="10"/>
        <end position="80"/>
    </location>
</feature>
<reference evidence="3 4" key="1">
    <citation type="submission" date="2020-06" db="EMBL/GenBank/DDBJ databases">
        <title>Schlegella sp. ID0723 isolated from air conditioner.</title>
        <authorList>
            <person name="Kim D.Y."/>
            <person name="Kim D.-U."/>
        </authorList>
    </citation>
    <scope>NUCLEOTIDE SEQUENCE [LARGE SCALE GENOMIC DNA]</scope>
    <source>
        <strain evidence="3 4">ID0723</strain>
    </source>
</reference>
<dbReference type="InterPro" id="IPR050237">
    <property type="entry name" value="ATP-dep_AMP-bd_enzyme"/>
</dbReference>
<protein>
    <submittedName>
        <fullName evidence="3">Acyl--CoA ligase</fullName>
    </submittedName>
</protein>
<dbReference type="InterPro" id="IPR020845">
    <property type="entry name" value="AMP-binding_CS"/>
</dbReference>
<dbReference type="AlphaFoldDB" id="A0A7Y6NRV5"/>
<feature type="domain" description="AMP-dependent synthetase/ligase" evidence="1">
    <location>
        <begin position="135"/>
        <end position="296"/>
    </location>
</feature>
<dbReference type="InterPro" id="IPR042099">
    <property type="entry name" value="ANL_N_sf"/>
</dbReference>
<comment type="caution">
    <text evidence="3">The sequence shown here is derived from an EMBL/GenBank/DDBJ whole genome shotgun (WGS) entry which is preliminary data.</text>
</comment>
<dbReference type="Pfam" id="PF13193">
    <property type="entry name" value="AMP-binding_C"/>
    <property type="match status" value="1"/>
</dbReference>
<keyword evidence="3" id="KW-0436">Ligase</keyword>
<dbReference type="Gene3D" id="3.40.50.12780">
    <property type="entry name" value="N-terminal domain of ligase-like"/>
    <property type="match status" value="1"/>
</dbReference>
<dbReference type="CDD" id="cd04433">
    <property type="entry name" value="AFD_class_I"/>
    <property type="match status" value="1"/>
</dbReference>
<sequence>MALEWLVDRFASQPHKTAFVHEDRSVTYGELRGLIDRFGRVLADNGVNAGERVLILGDYTPEAFALMLALGRNANIVIPLTRESVVEVDTALAISGCDWRFDFPAGATEPVLQRHAVACDNALLRDFVATGAPGMVLFSSGSTGKPKGILHDVERVANKFLTQREPVVAVPFLMFDHFGGFNTILAITSSLGTVVSVADRSIKSICEAIERHQVALLPTTPSFLNLLMASRAHETYDLSSLTRITYGTEVMPQATLDRVREALPNVKLQQTYGLSEVGVLGSKSRDDGSLWMRIGGAGFETKVVNDILWIKSEFSMVGYLNAPSAFDADGWFNTQDRVEVEGDYFRILGRVTDLINVGGQKVYPAEIEEVIMDLPNVVDVAVFGESNALLGQIIVARIALAEPEPIEQLKSRVRVACKERLAAYKVPARVVIADGALYTSRYKKTRRADPGTVA</sequence>
<organism evidence="3 4">
    <name type="scientific">Piscinibacter koreensis</name>
    <dbReference type="NCBI Taxonomy" id="2742824"/>
    <lineage>
        <taxon>Bacteria</taxon>
        <taxon>Pseudomonadati</taxon>
        <taxon>Pseudomonadota</taxon>
        <taxon>Betaproteobacteria</taxon>
        <taxon>Burkholderiales</taxon>
        <taxon>Sphaerotilaceae</taxon>
        <taxon>Piscinibacter</taxon>
    </lineage>
</organism>
<dbReference type="SUPFAM" id="SSF56801">
    <property type="entry name" value="Acetyl-CoA synthetase-like"/>
    <property type="match status" value="1"/>
</dbReference>